<evidence type="ECO:0000313" key="1">
    <source>
        <dbReference type="EMBL" id="MBB6164645.1"/>
    </source>
</evidence>
<gene>
    <name evidence="1" type="ORF">HNQ72_004490</name>
</gene>
<dbReference type="EMBL" id="JACHEG010000006">
    <property type="protein sequence ID" value="MBB6164645.1"/>
    <property type="molecule type" value="Genomic_DNA"/>
</dbReference>
<dbReference type="AlphaFoldDB" id="A0A7W9Y9V1"/>
<comment type="caution">
    <text evidence="1">The sequence shown here is derived from an EMBL/GenBank/DDBJ whole genome shotgun (WGS) entry which is preliminary data.</text>
</comment>
<accession>A0A7W9Y9V1</accession>
<proteinExistence type="predicted"/>
<evidence type="ECO:0000313" key="2">
    <source>
        <dbReference type="Proteomes" id="UP000547879"/>
    </source>
</evidence>
<name>A0A7W9Y9V1_9HYPH</name>
<reference evidence="1 2" key="1">
    <citation type="submission" date="2020-08" db="EMBL/GenBank/DDBJ databases">
        <title>Genomic Encyclopedia of Type Strains, Phase IV (KMG-IV): sequencing the most valuable type-strain genomes for metagenomic binning, comparative biology and taxonomic classification.</title>
        <authorList>
            <person name="Goeker M."/>
        </authorList>
    </citation>
    <scope>NUCLEOTIDE SEQUENCE [LARGE SCALE GENOMIC DNA]</scope>
    <source>
        <strain evidence="1 2">DSM 100734</strain>
    </source>
</reference>
<dbReference type="RefSeq" id="WP_183995331.1">
    <property type="nucleotide sequence ID" value="NZ_BMHW01000005.1"/>
</dbReference>
<dbReference type="Proteomes" id="UP000547879">
    <property type="component" value="Unassembled WGS sequence"/>
</dbReference>
<organism evidence="1 2">
    <name type="scientific">Rhizobium wenxiniae</name>
    <dbReference type="NCBI Taxonomy" id="1737357"/>
    <lineage>
        <taxon>Bacteria</taxon>
        <taxon>Pseudomonadati</taxon>
        <taxon>Pseudomonadota</taxon>
        <taxon>Alphaproteobacteria</taxon>
        <taxon>Hyphomicrobiales</taxon>
        <taxon>Rhizobiaceae</taxon>
        <taxon>Rhizobium/Agrobacterium group</taxon>
        <taxon>Rhizobium</taxon>
    </lineage>
</organism>
<protein>
    <submittedName>
        <fullName evidence="1">Uncharacterized protein</fullName>
    </submittedName>
</protein>
<sequence length="80" mass="8847">MPGTFVSIYVLAFDLDDRDQPVRAFEPRPAATEKAAIKEAEDLDERHAGVVVWKREGDPVVGEEGEPEIVFRSGMIGDFA</sequence>
<keyword evidence="2" id="KW-1185">Reference proteome</keyword>